<dbReference type="AlphaFoldDB" id="A0A3E1KAW7"/>
<organism evidence="3 4">
    <name type="scientific">Wenzhouxiangella sediminis</name>
    <dbReference type="NCBI Taxonomy" id="1792836"/>
    <lineage>
        <taxon>Bacteria</taxon>
        <taxon>Pseudomonadati</taxon>
        <taxon>Pseudomonadota</taxon>
        <taxon>Gammaproteobacteria</taxon>
        <taxon>Chromatiales</taxon>
        <taxon>Wenzhouxiangellaceae</taxon>
        <taxon>Wenzhouxiangella</taxon>
    </lineage>
</organism>
<dbReference type="Pfam" id="PF04028">
    <property type="entry name" value="DUF374"/>
    <property type="match status" value="1"/>
</dbReference>
<keyword evidence="4" id="KW-1185">Reference proteome</keyword>
<gene>
    <name evidence="3" type="ORF">DZC52_04760</name>
</gene>
<reference evidence="3 4" key="1">
    <citation type="submission" date="2018-08" db="EMBL/GenBank/DDBJ databases">
        <title>Wenzhouxiangella salilacus sp. nov., a novel bacterium isolated from a saline lake in Xinjiang Province, China.</title>
        <authorList>
            <person name="Han S."/>
        </authorList>
    </citation>
    <scope>NUCLEOTIDE SEQUENCE [LARGE SCALE GENOMIC DNA]</scope>
    <source>
        <strain evidence="3 4">XDB06</strain>
    </source>
</reference>
<sequence>MMRRMTHRKSKQPLRRRPPGRRRGIMRGIMFRRVILPRLVYAVYRSLSATWRLRRREPPEMVARLEAGQPFVVAMWHGDELGLVCFSRYYHLATMASWSKDGELMNYVLRKFGFETARGSSSRGGSGALRGLMRLSRKGWSPVIAVDGPRGPVHKAKPGVLELARVTGLPVFPCAMACSRHVALHRSWDLTDLPTPFAKVLIYWGEPIIVDRDGDARSPDMTQRLEDAINRCRREGRELLPRLD</sequence>
<dbReference type="InterPro" id="IPR007172">
    <property type="entry name" value="DUF374"/>
</dbReference>
<name>A0A3E1KAW7_9GAMM</name>
<evidence type="ECO:0000313" key="4">
    <source>
        <dbReference type="Proteomes" id="UP000260351"/>
    </source>
</evidence>
<comment type="caution">
    <text evidence="3">The sequence shown here is derived from an EMBL/GenBank/DDBJ whole genome shotgun (WGS) entry which is preliminary data.</text>
</comment>
<feature type="region of interest" description="Disordered" evidence="1">
    <location>
        <begin position="1"/>
        <end position="21"/>
    </location>
</feature>
<dbReference type="OrthoDB" id="9810508at2"/>
<proteinExistence type="predicted"/>
<accession>A0A3E1KAW7</accession>
<evidence type="ECO:0000313" key="3">
    <source>
        <dbReference type="EMBL" id="RFF31375.1"/>
    </source>
</evidence>
<evidence type="ECO:0000256" key="1">
    <source>
        <dbReference type="SAM" id="MobiDB-lite"/>
    </source>
</evidence>
<feature type="domain" description="DUF374" evidence="2">
    <location>
        <begin position="88"/>
        <end position="152"/>
    </location>
</feature>
<dbReference type="EMBL" id="QUZK01000021">
    <property type="protein sequence ID" value="RFF31375.1"/>
    <property type="molecule type" value="Genomic_DNA"/>
</dbReference>
<dbReference type="Proteomes" id="UP000260351">
    <property type="component" value="Unassembled WGS sequence"/>
</dbReference>
<evidence type="ECO:0000259" key="2">
    <source>
        <dbReference type="Pfam" id="PF04028"/>
    </source>
</evidence>
<protein>
    <submittedName>
        <fullName evidence="3">DUF374 domain-containing protein</fullName>
    </submittedName>
</protein>